<name>A0A8H6YBS3_9AGAR</name>
<keyword evidence="11" id="KW-1185">Reference proteome</keyword>
<evidence type="ECO:0000256" key="1">
    <source>
        <dbReference type="ARBA" id="ARBA00001970"/>
    </source>
</evidence>
<evidence type="ECO:0000256" key="5">
    <source>
        <dbReference type="ARBA" id="ARBA00023002"/>
    </source>
</evidence>
<evidence type="ECO:0000256" key="4">
    <source>
        <dbReference type="ARBA" id="ARBA00022723"/>
    </source>
</evidence>
<feature type="signal peptide" evidence="8">
    <location>
        <begin position="1"/>
        <end position="18"/>
    </location>
</feature>
<keyword evidence="8" id="KW-0732">Signal</keyword>
<comment type="caution">
    <text evidence="10">The sequence shown here is derived from an EMBL/GenBank/DDBJ whole genome shotgun (WGS) entry which is preliminary data.</text>
</comment>
<evidence type="ECO:0000259" key="9">
    <source>
        <dbReference type="PROSITE" id="PS51405"/>
    </source>
</evidence>
<organism evidence="10 11">
    <name type="scientific">Mycena venus</name>
    <dbReference type="NCBI Taxonomy" id="2733690"/>
    <lineage>
        <taxon>Eukaryota</taxon>
        <taxon>Fungi</taxon>
        <taxon>Dikarya</taxon>
        <taxon>Basidiomycota</taxon>
        <taxon>Agaricomycotina</taxon>
        <taxon>Agaricomycetes</taxon>
        <taxon>Agaricomycetidae</taxon>
        <taxon>Agaricales</taxon>
        <taxon>Marasmiineae</taxon>
        <taxon>Mycenaceae</taxon>
        <taxon>Mycena</taxon>
    </lineage>
</organism>
<gene>
    <name evidence="10" type="ORF">MVEN_00862100</name>
</gene>
<comment type="cofactor">
    <cofactor evidence="1">
        <name>heme b</name>
        <dbReference type="ChEBI" id="CHEBI:60344"/>
    </cofactor>
</comment>
<evidence type="ECO:0000256" key="3">
    <source>
        <dbReference type="ARBA" id="ARBA00022617"/>
    </source>
</evidence>
<keyword evidence="2" id="KW-0575">Peroxidase</keyword>
<dbReference type="PANTHER" id="PTHR33577">
    <property type="entry name" value="STERIGMATOCYSTIN BIOSYNTHESIS PEROXIDASE STCC-RELATED"/>
    <property type="match status" value="1"/>
</dbReference>
<dbReference type="InterPro" id="IPR000028">
    <property type="entry name" value="Chloroperoxidase"/>
</dbReference>
<comment type="similarity">
    <text evidence="7">Belongs to the chloroperoxidase family.</text>
</comment>
<evidence type="ECO:0000256" key="2">
    <source>
        <dbReference type="ARBA" id="ARBA00022559"/>
    </source>
</evidence>
<proteinExistence type="inferred from homology"/>
<keyword evidence="6" id="KW-0408">Iron</keyword>
<feature type="domain" description="Heme haloperoxidase family profile" evidence="9">
    <location>
        <begin position="42"/>
        <end position="232"/>
    </location>
</feature>
<keyword evidence="4" id="KW-0479">Metal-binding</keyword>
<feature type="chain" id="PRO_5034695290" description="Heme haloperoxidase family profile domain-containing protein" evidence="8">
    <location>
        <begin position="19"/>
        <end position="232"/>
    </location>
</feature>
<evidence type="ECO:0000256" key="7">
    <source>
        <dbReference type="ARBA" id="ARBA00025795"/>
    </source>
</evidence>
<dbReference type="Gene3D" id="1.10.489.10">
    <property type="entry name" value="Chloroperoxidase-like"/>
    <property type="match status" value="1"/>
</dbReference>
<dbReference type="OrthoDB" id="407298at2759"/>
<dbReference type="InterPro" id="IPR036851">
    <property type="entry name" value="Chloroperoxidase-like_sf"/>
</dbReference>
<dbReference type="Pfam" id="PF01328">
    <property type="entry name" value="Peroxidase_2"/>
    <property type="match status" value="1"/>
</dbReference>
<dbReference type="GO" id="GO:0004601">
    <property type="term" value="F:peroxidase activity"/>
    <property type="evidence" value="ECO:0007669"/>
    <property type="project" value="UniProtKB-KW"/>
</dbReference>
<dbReference type="PROSITE" id="PS51405">
    <property type="entry name" value="HEME_HALOPEROXIDASE"/>
    <property type="match status" value="1"/>
</dbReference>
<sequence>MRRAFFLTLPCILAPSDAFAIIGSGLRSRSTFSTSQLIDVTGAHVYVPAGPGDFRGPCPGLNAMANHNYIPHNGMVTWEQVLNGSLKSFGAGPGFDAGAISLATYGANLLAPPDFPFSIGEKPPAGILGGILAPPSGLTNTHNQFEVDASATRCDLYECGDAHTLQTPLLQTILDIYTADPDPAHKEAVIETHHANRIRHSIEKNPYFFFGPIELVIGSGAPPPYPCSFCQS</sequence>
<reference evidence="10" key="1">
    <citation type="submission" date="2020-05" db="EMBL/GenBank/DDBJ databases">
        <title>Mycena genomes resolve the evolution of fungal bioluminescence.</title>
        <authorList>
            <person name="Tsai I.J."/>
        </authorList>
    </citation>
    <scope>NUCLEOTIDE SEQUENCE</scope>
    <source>
        <strain evidence="10">CCC161011</strain>
    </source>
</reference>
<evidence type="ECO:0000313" key="10">
    <source>
        <dbReference type="EMBL" id="KAF7358140.1"/>
    </source>
</evidence>
<protein>
    <recommendedName>
        <fullName evidence="9">Heme haloperoxidase family profile domain-containing protein</fullName>
    </recommendedName>
</protein>
<keyword evidence="5" id="KW-0560">Oxidoreductase</keyword>
<evidence type="ECO:0000256" key="6">
    <source>
        <dbReference type="ARBA" id="ARBA00023004"/>
    </source>
</evidence>
<dbReference type="PANTHER" id="PTHR33577:SF1">
    <property type="entry name" value="HEME HALOPEROXIDASE FAMILY PROFILE DOMAIN-CONTAINING PROTEIN"/>
    <property type="match status" value="1"/>
</dbReference>
<dbReference type="AlphaFoldDB" id="A0A8H6YBS3"/>
<evidence type="ECO:0000256" key="8">
    <source>
        <dbReference type="SAM" id="SignalP"/>
    </source>
</evidence>
<keyword evidence="3" id="KW-0349">Heme</keyword>
<dbReference type="Proteomes" id="UP000620124">
    <property type="component" value="Unassembled WGS sequence"/>
</dbReference>
<dbReference type="EMBL" id="JACAZI010000006">
    <property type="protein sequence ID" value="KAF7358140.1"/>
    <property type="molecule type" value="Genomic_DNA"/>
</dbReference>
<dbReference type="GO" id="GO:0046872">
    <property type="term" value="F:metal ion binding"/>
    <property type="evidence" value="ECO:0007669"/>
    <property type="project" value="UniProtKB-KW"/>
</dbReference>
<dbReference type="SUPFAM" id="SSF47571">
    <property type="entry name" value="Cloroperoxidase"/>
    <property type="match status" value="1"/>
</dbReference>
<evidence type="ECO:0000313" key="11">
    <source>
        <dbReference type="Proteomes" id="UP000620124"/>
    </source>
</evidence>
<accession>A0A8H6YBS3</accession>